<dbReference type="InterPro" id="IPR017974">
    <property type="entry name" value="Claudin_CS"/>
</dbReference>
<feature type="region of interest" description="Disordered" evidence="10">
    <location>
        <begin position="230"/>
        <end position="303"/>
    </location>
</feature>
<evidence type="ECO:0000256" key="4">
    <source>
        <dbReference type="ARBA" id="ARBA00022427"/>
    </source>
</evidence>
<dbReference type="KEGG" id="char:105903218"/>
<dbReference type="OrthoDB" id="8819159at2759"/>
<feature type="chain" id="PRO_5027730334" evidence="12">
    <location>
        <begin position="24"/>
        <end position="314"/>
    </location>
</feature>
<dbReference type="FunFam" id="1.20.140.150:FF:000001">
    <property type="entry name" value="Claudin"/>
    <property type="match status" value="1"/>
</dbReference>
<evidence type="ECO:0000256" key="10">
    <source>
        <dbReference type="SAM" id="MobiDB-lite"/>
    </source>
</evidence>
<accession>A0A6P8FP97</accession>
<protein>
    <submittedName>
        <fullName evidence="14">Claudin-8</fullName>
    </submittedName>
</protein>
<dbReference type="Gene3D" id="1.20.140.150">
    <property type="match status" value="1"/>
</dbReference>
<gene>
    <name evidence="14" type="primary">cldn8.1</name>
</gene>
<keyword evidence="4" id="KW-0796">Tight junction</keyword>
<dbReference type="InterPro" id="IPR006187">
    <property type="entry name" value="Claudin"/>
</dbReference>
<keyword evidence="9 11" id="KW-0472">Membrane</keyword>
<organism evidence="13 14">
    <name type="scientific">Clupea harengus</name>
    <name type="common">Atlantic herring</name>
    <dbReference type="NCBI Taxonomy" id="7950"/>
    <lineage>
        <taxon>Eukaryota</taxon>
        <taxon>Metazoa</taxon>
        <taxon>Chordata</taxon>
        <taxon>Craniata</taxon>
        <taxon>Vertebrata</taxon>
        <taxon>Euteleostomi</taxon>
        <taxon>Actinopterygii</taxon>
        <taxon>Neopterygii</taxon>
        <taxon>Teleostei</taxon>
        <taxon>Clupei</taxon>
        <taxon>Clupeiformes</taxon>
        <taxon>Clupeoidei</taxon>
        <taxon>Clupeidae</taxon>
        <taxon>Clupea</taxon>
    </lineage>
</organism>
<dbReference type="CTD" id="445278"/>
<evidence type="ECO:0000256" key="2">
    <source>
        <dbReference type="ARBA" id="ARBA00004651"/>
    </source>
</evidence>
<evidence type="ECO:0000256" key="8">
    <source>
        <dbReference type="ARBA" id="ARBA00022989"/>
    </source>
</evidence>
<name>A0A6P8FP97_CLUHA</name>
<dbReference type="AlphaFoldDB" id="A0A6P8FP97"/>
<comment type="subcellular location">
    <subcellularLocation>
        <location evidence="1">Cell junction</location>
        <location evidence="1">Tight junction</location>
    </subcellularLocation>
    <subcellularLocation>
        <location evidence="2">Cell membrane</location>
        <topology evidence="2">Multi-pass membrane protein</topology>
    </subcellularLocation>
</comment>
<feature type="transmembrane region" description="Helical" evidence="11">
    <location>
        <begin position="79"/>
        <end position="97"/>
    </location>
</feature>
<dbReference type="GO" id="GO:0005886">
    <property type="term" value="C:plasma membrane"/>
    <property type="evidence" value="ECO:0007669"/>
    <property type="project" value="UniProtKB-SubCell"/>
</dbReference>
<evidence type="ECO:0000256" key="3">
    <source>
        <dbReference type="ARBA" id="ARBA00008295"/>
    </source>
</evidence>
<dbReference type="GeneID" id="105903218"/>
<comment type="similarity">
    <text evidence="3">Belongs to the claudin family.</text>
</comment>
<evidence type="ECO:0000313" key="14">
    <source>
        <dbReference type="RefSeq" id="XP_031429988.1"/>
    </source>
</evidence>
<feature type="transmembrane region" description="Helical" evidence="11">
    <location>
        <begin position="118"/>
        <end position="145"/>
    </location>
</feature>
<evidence type="ECO:0000256" key="5">
    <source>
        <dbReference type="ARBA" id="ARBA00022475"/>
    </source>
</evidence>
<evidence type="ECO:0000256" key="9">
    <source>
        <dbReference type="ARBA" id="ARBA00023136"/>
    </source>
</evidence>
<dbReference type="PANTHER" id="PTHR12002">
    <property type="entry name" value="CLAUDIN"/>
    <property type="match status" value="1"/>
</dbReference>
<keyword evidence="12" id="KW-0732">Signal</keyword>
<dbReference type="InterPro" id="IPR004031">
    <property type="entry name" value="PMP22/EMP/MP20/Claudin"/>
</dbReference>
<feature type="signal peptide" evidence="12">
    <location>
        <begin position="1"/>
        <end position="23"/>
    </location>
</feature>
<evidence type="ECO:0000313" key="13">
    <source>
        <dbReference type="Proteomes" id="UP000515152"/>
    </source>
</evidence>
<evidence type="ECO:0000256" key="1">
    <source>
        <dbReference type="ARBA" id="ARBA00004435"/>
    </source>
</evidence>
<feature type="transmembrane region" description="Helical" evidence="11">
    <location>
        <begin position="165"/>
        <end position="187"/>
    </location>
</feature>
<evidence type="ECO:0000256" key="11">
    <source>
        <dbReference type="SAM" id="Phobius"/>
    </source>
</evidence>
<dbReference type="RefSeq" id="XP_031429988.1">
    <property type="nucleotide sequence ID" value="XM_031574128.2"/>
</dbReference>
<dbReference type="Pfam" id="PF00822">
    <property type="entry name" value="PMP22_Claudin"/>
    <property type="match status" value="1"/>
</dbReference>
<dbReference type="GO" id="GO:0005198">
    <property type="term" value="F:structural molecule activity"/>
    <property type="evidence" value="ECO:0007669"/>
    <property type="project" value="InterPro"/>
</dbReference>
<keyword evidence="13" id="KW-1185">Reference proteome</keyword>
<feature type="compositionally biased region" description="Polar residues" evidence="10">
    <location>
        <begin position="249"/>
        <end position="269"/>
    </location>
</feature>
<proteinExistence type="inferred from homology"/>
<dbReference type="GO" id="GO:0005923">
    <property type="term" value="C:bicellular tight junction"/>
    <property type="evidence" value="ECO:0007669"/>
    <property type="project" value="UniProtKB-SubCell"/>
</dbReference>
<keyword evidence="8 11" id="KW-1133">Transmembrane helix</keyword>
<keyword evidence="5" id="KW-1003">Cell membrane</keyword>
<dbReference type="Proteomes" id="UP000515152">
    <property type="component" value="Chromosome 9"/>
</dbReference>
<evidence type="ECO:0000256" key="12">
    <source>
        <dbReference type="SAM" id="SignalP"/>
    </source>
</evidence>
<feature type="compositionally biased region" description="Low complexity" evidence="10">
    <location>
        <begin position="276"/>
        <end position="301"/>
    </location>
</feature>
<sequence length="314" mass="34664">MANGGLEIGALCLTLIGLIGCGASTGMPQWRVTAFIGENIIVMESRYEGLWMNCFRQADIRMQCKVYDSLLALSPDLQAARGLMCCAVALGGLGLLVSIMGMQCTGCIRDNDSAKRMVLIVAGSMVICSGICCIIPVSWTGHAIIRDFYNPLLLDAQRRELGEALYIGWVAGAFLFAGGCVFLCTSAPRDDEDPRKPQYQWSGPPMSYTPQPLLPAALVPRQQSMYSYPSQQPSVQYSRQPSVEYSRQPPVQFSTQPSMQFSRQPSVQYPKQHPVQFSRQPSFQQSSQSSMQPSRQPSLQPVRYPSIHSKVAYL</sequence>
<dbReference type="PRINTS" id="PR01077">
    <property type="entry name" value="CLAUDIN"/>
</dbReference>
<dbReference type="PROSITE" id="PS01346">
    <property type="entry name" value="CLAUDIN"/>
    <property type="match status" value="1"/>
</dbReference>
<evidence type="ECO:0000256" key="6">
    <source>
        <dbReference type="ARBA" id="ARBA00022692"/>
    </source>
</evidence>
<keyword evidence="6 11" id="KW-0812">Transmembrane</keyword>
<evidence type="ECO:0000256" key="7">
    <source>
        <dbReference type="ARBA" id="ARBA00022949"/>
    </source>
</evidence>
<feature type="compositionally biased region" description="Low complexity" evidence="10">
    <location>
        <begin position="230"/>
        <end position="243"/>
    </location>
</feature>
<reference evidence="14" key="1">
    <citation type="submission" date="2025-08" db="UniProtKB">
        <authorList>
            <consortium name="RefSeq"/>
        </authorList>
    </citation>
    <scope>IDENTIFICATION</scope>
</reference>
<keyword evidence="7" id="KW-0965">Cell junction</keyword>